<evidence type="ECO:0000313" key="3">
    <source>
        <dbReference type="Proteomes" id="UP001140510"/>
    </source>
</evidence>
<evidence type="ECO:0000256" key="1">
    <source>
        <dbReference type="SAM" id="MobiDB-lite"/>
    </source>
</evidence>
<dbReference type="OrthoDB" id="4748970at2759"/>
<feature type="region of interest" description="Disordered" evidence="1">
    <location>
        <begin position="219"/>
        <end position="259"/>
    </location>
</feature>
<name>A0A9W9D877_9PLEO</name>
<feature type="region of interest" description="Disordered" evidence="1">
    <location>
        <begin position="1"/>
        <end position="28"/>
    </location>
</feature>
<evidence type="ECO:0000313" key="2">
    <source>
        <dbReference type="EMBL" id="KAJ4406540.1"/>
    </source>
</evidence>
<dbReference type="EMBL" id="JAPEVA010000026">
    <property type="protein sequence ID" value="KAJ4406540.1"/>
    <property type="molecule type" value="Genomic_DNA"/>
</dbReference>
<keyword evidence="3" id="KW-1185">Reference proteome</keyword>
<dbReference type="Proteomes" id="UP001140510">
    <property type="component" value="Unassembled WGS sequence"/>
</dbReference>
<gene>
    <name evidence="2" type="ORF">N0V91_004482</name>
</gene>
<protein>
    <submittedName>
        <fullName evidence="2">Uncharacterized protein</fullName>
    </submittedName>
</protein>
<reference evidence="2" key="1">
    <citation type="submission" date="2022-10" db="EMBL/GenBank/DDBJ databases">
        <title>Tapping the CABI collections for fungal endophytes: first genome assemblies for Collariella, Neodidymelliopsis, Ascochyta clinopodiicola, Didymella pomorum, Didymosphaeria variabile, Neocosmospora piperis and Neocucurbitaria cava.</title>
        <authorList>
            <person name="Hill R."/>
        </authorList>
    </citation>
    <scope>NUCLEOTIDE SEQUENCE</scope>
    <source>
        <strain evidence="2">IMI 355091</strain>
    </source>
</reference>
<sequence length="259" mass="28833">MSVEMAVTPANARPLKRQRASDASSTTTAGLQCQVCHRSYERADHLNRHLDSREYFQGATQPTADLAQTVTNALFAAKNVPPHSIVEICFSDIKPRMQRTLQTVLWVPAGSQNIFSVPPQQDDPDQFGNGMHVNDVYLDEANSDAQALLDLYNTTGYNQHTIPAFFEQIMVPAPDFMGVDYLQPPPDLAAWMPEVDWLTTGDIFGNDFTPTIDQMLDAQVSQSDSLPSEQQPPAKDTSHEKIDSNSARRRHAAFKQSAW</sequence>
<dbReference type="AlphaFoldDB" id="A0A9W9D877"/>
<comment type="caution">
    <text evidence="2">The sequence shown here is derived from an EMBL/GenBank/DDBJ whole genome shotgun (WGS) entry which is preliminary data.</text>
</comment>
<organism evidence="2 3">
    <name type="scientific">Didymella pomorum</name>
    <dbReference type="NCBI Taxonomy" id="749634"/>
    <lineage>
        <taxon>Eukaryota</taxon>
        <taxon>Fungi</taxon>
        <taxon>Dikarya</taxon>
        <taxon>Ascomycota</taxon>
        <taxon>Pezizomycotina</taxon>
        <taxon>Dothideomycetes</taxon>
        <taxon>Pleosporomycetidae</taxon>
        <taxon>Pleosporales</taxon>
        <taxon>Pleosporineae</taxon>
        <taxon>Didymellaceae</taxon>
        <taxon>Didymella</taxon>
    </lineage>
</organism>
<proteinExistence type="predicted"/>
<feature type="compositionally biased region" description="Polar residues" evidence="1">
    <location>
        <begin position="219"/>
        <end position="231"/>
    </location>
</feature>
<accession>A0A9W9D877</accession>